<sequence>MKNVSVHGLGPIRAQMLLNQLFIKRVQILKPLLQPSNPTTKLVSPTQPRKIITNENLQRQLLQLQQKPVEPLLLRPALIIIPLPQCKPTYRAARLEISLTMRATSSSRAGRKEFTCLSVKRRRTTIFRISLQYSVYGELAMSRLL</sequence>
<evidence type="ECO:0000313" key="1">
    <source>
        <dbReference type="EMBL" id="KAK4425383.1"/>
    </source>
</evidence>
<comment type="caution">
    <text evidence="1">The sequence shown here is derived from an EMBL/GenBank/DDBJ whole genome shotgun (WGS) entry which is preliminary data.</text>
</comment>
<organism evidence="1 2">
    <name type="scientific">Sesamum alatum</name>
    <dbReference type="NCBI Taxonomy" id="300844"/>
    <lineage>
        <taxon>Eukaryota</taxon>
        <taxon>Viridiplantae</taxon>
        <taxon>Streptophyta</taxon>
        <taxon>Embryophyta</taxon>
        <taxon>Tracheophyta</taxon>
        <taxon>Spermatophyta</taxon>
        <taxon>Magnoliopsida</taxon>
        <taxon>eudicotyledons</taxon>
        <taxon>Gunneridae</taxon>
        <taxon>Pentapetalae</taxon>
        <taxon>asterids</taxon>
        <taxon>lamiids</taxon>
        <taxon>Lamiales</taxon>
        <taxon>Pedaliaceae</taxon>
        <taxon>Sesamum</taxon>
    </lineage>
</organism>
<accession>A0AAE1Y978</accession>
<protein>
    <submittedName>
        <fullName evidence="1">Uncharacterized protein</fullName>
    </submittedName>
</protein>
<reference evidence="1" key="2">
    <citation type="journal article" date="2024" name="Plant">
        <title>Genomic evolution and insights into agronomic trait innovations of Sesamum species.</title>
        <authorList>
            <person name="Miao H."/>
            <person name="Wang L."/>
            <person name="Qu L."/>
            <person name="Liu H."/>
            <person name="Sun Y."/>
            <person name="Le M."/>
            <person name="Wang Q."/>
            <person name="Wei S."/>
            <person name="Zheng Y."/>
            <person name="Lin W."/>
            <person name="Duan Y."/>
            <person name="Cao H."/>
            <person name="Xiong S."/>
            <person name="Wang X."/>
            <person name="Wei L."/>
            <person name="Li C."/>
            <person name="Ma Q."/>
            <person name="Ju M."/>
            <person name="Zhao R."/>
            <person name="Li G."/>
            <person name="Mu C."/>
            <person name="Tian Q."/>
            <person name="Mei H."/>
            <person name="Zhang T."/>
            <person name="Gao T."/>
            <person name="Zhang H."/>
        </authorList>
    </citation>
    <scope>NUCLEOTIDE SEQUENCE</scope>
    <source>
        <strain evidence="1">3651</strain>
    </source>
</reference>
<reference evidence="1" key="1">
    <citation type="submission" date="2020-06" db="EMBL/GenBank/DDBJ databases">
        <authorList>
            <person name="Li T."/>
            <person name="Hu X."/>
            <person name="Zhang T."/>
            <person name="Song X."/>
            <person name="Zhang H."/>
            <person name="Dai N."/>
            <person name="Sheng W."/>
            <person name="Hou X."/>
            <person name="Wei L."/>
        </authorList>
    </citation>
    <scope>NUCLEOTIDE SEQUENCE</scope>
    <source>
        <strain evidence="1">3651</strain>
        <tissue evidence="1">Leaf</tissue>
    </source>
</reference>
<keyword evidence="2" id="KW-1185">Reference proteome</keyword>
<dbReference type="Proteomes" id="UP001293254">
    <property type="component" value="Unassembled WGS sequence"/>
</dbReference>
<name>A0AAE1Y978_9LAMI</name>
<dbReference type="EMBL" id="JACGWO010000006">
    <property type="protein sequence ID" value="KAK4425383.1"/>
    <property type="molecule type" value="Genomic_DNA"/>
</dbReference>
<evidence type="ECO:0000313" key="2">
    <source>
        <dbReference type="Proteomes" id="UP001293254"/>
    </source>
</evidence>
<proteinExistence type="predicted"/>
<dbReference type="AlphaFoldDB" id="A0AAE1Y978"/>
<gene>
    <name evidence="1" type="ORF">Salat_1732300</name>
</gene>